<dbReference type="GO" id="GO:0016702">
    <property type="term" value="F:oxidoreductase activity, acting on single donors with incorporation of molecular oxygen, incorporation of two atoms of oxygen"/>
    <property type="evidence" value="ECO:0007669"/>
    <property type="project" value="UniProtKB-ARBA"/>
</dbReference>
<comment type="similarity">
    <text evidence="1">Belongs to the indoleamine 2,3-dioxygenase family.</text>
</comment>
<name>A0A163MJV8_ABSGL</name>
<dbReference type="GO" id="GO:0020037">
    <property type="term" value="F:heme binding"/>
    <property type="evidence" value="ECO:0007669"/>
    <property type="project" value="InterPro"/>
</dbReference>
<dbReference type="GO" id="GO:0046872">
    <property type="term" value="F:metal ion binding"/>
    <property type="evidence" value="ECO:0007669"/>
    <property type="project" value="UniProtKB-KW"/>
</dbReference>
<dbReference type="STRING" id="4829.A0A163MJV8"/>
<dbReference type="Pfam" id="PF01231">
    <property type="entry name" value="IDO"/>
    <property type="match status" value="1"/>
</dbReference>
<protein>
    <submittedName>
        <fullName evidence="4">Uncharacterized protein</fullName>
    </submittedName>
</protein>
<dbReference type="InterPro" id="IPR000898">
    <property type="entry name" value="Indolamine_dOase"/>
</dbReference>
<dbReference type="PANTHER" id="PTHR28657:SF3">
    <property type="entry name" value="INDOLEAMINE 2,3-DIOXYGENASE"/>
    <property type="match status" value="1"/>
</dbReference>
<dbReference type="PANTHER" id="PTHR28657">
    <property type="entry name" value="INDOLEAMINE 2,3-DIOXYGENASE"/>
    <property type="match status" value="1"/>
</dbReference>
<evidence type="ECO:0000313" key="4">
    <source>
        <dbReference type="EMBL" id="SAM05679.1"/>
    </source>
</evidence>
<keyword evidence="2" id="KW-0479">Metal-binding</keyword>
<dbReference type="GO" id="GO:0019441">
    <property type="term" value="P:L-tryptophan catabolic process to kynurenine"/>
    <property type="evidence" value="ECO:0007669"/>
    <property type="project" value="InterPro"/>
</dbReference>
<sequence>MSSFFIKQRSYAVRRGFAQVFSPSSGPQQHRVAFLRSTAMRPFSVLTEQVKDTPTLPMFTVGTPNGFLPRQDPLAVLPDEFKRLESLLQRMPLQLLDGQPGLLASGQFGEAVKEELPLYDVDHIEDQHLLSALFRDYSFAASAYLLEPCDVLYRQRKEYGLGRKVLPMNIAVPLNKVAQKIHSKPFMEYAVLDLLNQVSAGIDRTQLTEGNKIRVDEIGKRAEAQQRFLAREVEKLKERFHNQDKTE</sequence>
<reference evidence="4" key="1">
    <citation type="submission" date="2016-04" db="EMBL/GenBank/DDBJ databases">
        <authorList>
            <person name="Evans L.H."/>
            <person name="Alamgir A."/>
            <person name="Owens N."/>
            <person name="Weber N.D."/>
            <person name="Virtaneva K."/>
            <person name="Barbian K."/>
            <person name="Babar A."/>
            <person name="Rosenke K."/>
        </authorList>
    </citation>
    <scope>NUCLEOTIDE SEQUENCE [LARGE SCALE GENOMIC DNA]</scope>
    <source>
        <strain evidence="4">CBS 101.48</strain>
    </source>
</reference>
<dbReference type="EMBL" id="LT554468">
    <property type="protein sequence ID" value="SAM05679.1"/>
    <property type="molecule type" value="Genomic_DNA"/>
</dbReference>
<keyword evidence="3" id="KW-0408">Iron</keyword>
<evidence type="ECO:0000256" key="1">
    <source>
        <dbReference type="ARBA" id="ARBA00007119"/>
    </source>
</evidence>
<proteinExistence type="inferred from homology"/>
<gene>
    <name evidence="4" type="primary">ABSGL_11554.1 scaffold 12295</name>
</gene>
<dbReference type="InParanoid" id="A0A163MJV8"/>
<dbReference type="InterPro" id="IPR037217">
    <property type="entry name" value="Trp/Indoleamine_2_3_dOase-like"/>
</dbReference>
<evidence type="ECO:0000256" key="2">
    <source>
        <dbReference type="ARBA" id="ARBA00022723"/>
    </source>
</evidence>
<evidence type="ECO:0000256" key="3">
    <source>
        <dbReference type="ARBA" id="ARBA00023004"/>
    </source>
</evidence>
<dbReference type="OrthoDB" id="10262710at2759"/>
<dbReference type="SUPFAM" id="SSF140959">
    <property type="entry name" value="Indolic compounds 2,3-dioxygenase-like"/>
    <property type="match status" value="1"/>
</dbReference>
<organism evidence="4">
    <name type="scientific">Absidia glauca</name>
    <name type="common">Pin mould</name>
    <dbReference type="NCBI Taxonomy" id="4829"/>
    <lineage>
        <taxon>Eukaryota</taxon>
        <taxon>Fungi</taxon>
        <taxon>Fungi incertae sedis</taxon>
        <taxon>Mucoromycota</taxon>
        <taxon>Mucoromycotina</taxon>
        <taxon>Mucoromycetes</taxon>
        <taxon>Mucorales</taxon>
        <taxon>Cunninghamellaceae</taxon>
        <taxon>Absidia</taxon>
    </lineage>
</organism>
<evidence type="ECO:0000313" key="5">
    <source>
        <dbReference type="Proteomes" id="UP000078561"/>
    </source>
</evidence>
<dbReference type="AlphaFoldDB" id="A0A163MJV8"/>
<accession>A0A163MJV8</accession>
<dbReference type="Proteomes" id="UP000078561">
    <property type="component" value="Unassembled WGS sequence"/>
</dbReference>
<keyword evidence="5" id="KW-1185">Reference proteome</keyword>